<dbReference type="InterPro" id="IPR010226">
    <property type="entry name" value="NADH_quinone_OxRdtase_chainI"/>
</dbReference>
<sequence>MYKLGKSLLKNLFKKPITEGFPKGSLPEFGENYRGFPKHVPERCIGCGICIYFCPANAIKMEDDENGKRYVIDKGKCISCKQCADACPFEAIEFLNTPIMSTFNKGDMLDITKVEFVRCQSCGELMPKPSLLAIKASQKGDKIPSYLLVCPKCRRL</sequence>
<dbReference type="EMBL" id="CP009170">
    <property type="protein sequence ID" value="AIS53112.1"/>
    <property type="molecule type" value="Genomic_DNA"/>
</dbReference>
<organism evidence="7 8">
    <name type="scientific">Thermoanaerobacter kivui</name>
    <name type="common">Acetogenium kivui</name>
    <dbReference type="NCBI Taxonomy" id="2325"/>
    <lineage>
        <taxon>Bacteria</taxon>
        <taxon>Bacillati</taxon>
        <taxon>Bacillota</taxon>
        <taxon>Clostridia</taxon>
        <taxon>Thermoanaerobacterales</taxon>
        <taxon>Thermoanaerobacteraceae</taxon>
        <taxon>Thermoanaerobacter</taxon>
    </lineage>
</organism>
<proteinExistence type="predicted"/>
<feature type="domain" description="4Fe-4S ferredoxin-type" evidence="6">
    <location>
        <begin position="68"/>
        <end position="97"/>
    </location>
</feature>
<dbReference type="Proteomes" id="UP000029669">
    <property type="component" value="Chromosome"/>
</dbReference>
<dbReference type="InterPro" id="IPR017896">
    <property type="entry name" value="4Fe4S_Fe-S-bd"/>
</dbReference>
<dbReference type="PANTHER" id="PTHR10849:SF35">
    <property type="entry name" value="FORMATE HYDROGENLYASE SUBUNIT 6-RELATED"/>
    <property type="match status" value="1"/>
</dbReference>
<dbReference type="GO" id="GO:0046872">
    <property type="term" value="F:metal ion binding"/>
    <property type="evidence" value="ECO:0007669"/>
    <property type="project" value="UniProtKB-KW"/>
</dbReference>
<dbReference type="RefSeq" id="WP_049685745.1">
    <property type="nucleotide sequence ID" value="NZ_CP009170.1"/>
</dbReference>
<keyword evidence="2" id="KW-0479">Metal-binding</keyword>
<dbReference type="InterPro" id="IPR017900">
    <property type="entry name" value="4Fe4S_Fe_S_CS"/>
</dbReference>
<dbReference type="AlphaFoldDB" id="A0A097ATH4"/>
<evidence type="ECO:0000256" key="5">
    <source>
        <dbReference type="ARBA" id="ARBA00023014"/>
    </source>
</evidence>
<evidence type="ECO:0000313" key="8">
    <source>
        <dbReference type="Proteomes" id="UP000029669"/>
    </source>
</evidence>
<dbReference type="STRING" id="2325.TKV_c19680"/>
<keyword evidence="3" id="KW-0677">Repeat</keyword>
<accession>A0A097ATH4</accession>
<dbReference type="SUPFAM" id="SSF54862">
    <property type="entry name" value="4Fe-4S ferredoxins"/>
    <property type="match status" value="1"/>
</dbReference>
<dbReference type="GO" id="GO:0051539">
    <property type="term" value="F:4 iron, 4 sulfur cluster binding"/>
    <property type="evidence" value="ECO:0007669"/>
    <property type="project" value="UniProtKB-KW"/>
</dbReference>
<dbReference type="KEGG" id="tki:TKV_c19680"/>
<feature type="domain" description="4Fe-4S ferredoxin-type" evidence="6">
    <location>
        <begin position="35"/>
        <end position="64"/>
    </location>
</feature>
<evidence type="ECO:0000259" key="6">
    <source>
        <dbReference type="PROSITE" id="PS51379"/>
    </source>
</evidence>
<evidence type="ECO:0000256" key="3">
    <source>
        <dbReference type="ARBA" id="ARBA00022737"/>
    </source>
</evidence>
<reference evidence="8" key="1">
    <citation type="journal article" date="2015" name="Genome Announc.">
        <title>Whole-Genome Sequences of 80 Environmental and Clinical Isolates of Burkholderia pseudomallei.</title>
        <authorList>
            <person name="Johnson S.L."/>
            <person name="Baker A.L."/>
            <person name="Chain P.S."/>
            <person name="Currie B.J."/>
            <person name="Daligault H.E."/>
            <person name="Davenport K.W."/>
            <person name="Davis C.B."/>
            <person name="Inglis T.J."/>
            <person name="Kaestli M."/>
            <person name="Koren S."/>
            <person name="Mayo M."/>
            <person name="Merritt A.J."/>
            <person name="Price E.P."/>
            <person name="Sarovich D.S."/>
            <person name="Warner J."/>
            <person name="Rosovitz M.J."/>
        </authorList>
    </citation>
    <scope>NUCLEOTIDE SEQUENCE [LARGE SCALE GENOMIC DNA]</scope>
    <source>
        <strain evidence="8">DSM 2030</strain>
    </source>
</reference>
<dbReference type="Pfam" id="PF12838">
    <property type="entry name" value="Fer4_7"/>
    <property type="match status" value="1"/>
</dbReference>
<name>A0A097ATH4_THEKI</name>
<keyword evidence="4" id="KW-0408">Iron</keyword>
<dbReference type="GO" id="GO:0009060">
    <property type="term" value="P:aerobic respiration"/>
    <property type="evidence" value="ECO:0007669"/>
    <property type="project" value="TreeGrafter"/>
</dbReference>
<evidence type="ECO:0000313" key="7">
    <source>
        <dbReference type="EMBL" id="AIS53112.1"/>
    </source>
</evidence>
<dbReference type="PANTHER" id="PTHR10849">
    <property type="entry name" value="NADH DEHYDROGENASE UBIQUINONE IRON-SULFUR PROTEIN 8, MITOCHONDRIAL"/>
    <property type="match status" value="1"/>
</dbReference>
<evidence type="ECO:0000256" key="4">
    <source>
        <dbReference type="ARBA" id="ARBA00023004"/>
    </source>
</evidence>
<dbReference type="GO" id="GO:0016020">
    <property type="term" value="C:membrane"/>
    <property type="evidence" value="ECO:0007669"/>
    <property type="project" value="InterPro"/>
</dbReference>
<dbReference type="Gene3D" id="3.30.70.20">
    <property type="match status" value="2"/>
</dbReference>
<keyword evidence="8" id="KW-1185">Reference proteome</keyword>
<gene>
    <name evidence="7" type="primary">ech2F</name>
    <name evidence="7" type="ORF">TKV_c19680</name>
</gene>
<dbReference type="eggNOG" id="COG1143">
    <property type="taxonomic scope" value="Bacteria"/>
</dbReference>
<dbReference type="PROSITE" id="PS00198">
    <property type="entry name" value="4FE4S_FER_1"/>
    <property type="match status" value="2"/>
</dbReference>
<keyword evidence="5" id="KW-0411">Iron-sulfur</keyword>
<evidence type="ECO:0000256" key="2">
    <source>
        <dbReference type="ARBA" id="ARBA00022723"/>
    </source>
</evidence>
<dbReference type="GO" id="GO:0003954">
    <property type="term" value="F:NADH dehydrogenase activity"/>
    <property type="evidence" value="ECO:0007669"/>
    <property type="project" value="TreeGrafter"/>
</dbReference>
<protein>
    <submittedName>
        <fullName evidence="7">Ech-type complex subunit Ech2F</fullName>
    </submittedName>
</protein>
<dbReference type="OrthoDB" id="9803192at2"/>
<dbReference type="PROSITE" id="PS51379">
    <property type="entry name" value="4FE4S_FER_2"/>
    <property type="match status" value="2"/>
</dbReference>
<evidence type="ECO:0000256" key="1">
    <source>
        <dbReference type="ARBA" id="ARBA00022485"/>
    </source>
</evidence>
<keyword evidence="1" id="KW-0004">4Fe-4S</keyword>
<dbReference type="HOGENOM" id="CLU_067218_3_0_9"/>